<feature type="region of interest" description="Disordered" evidence="1">
    <location>
        <begin position="56"/>
        <end position="388"/>
    </location>
</feature>
<feature type="compositionally biased region" description="Low complexity" evidence="1">
    <location>
        <begin position="576"/>
        <end position="591"/>
    </location>
</feature>
<evidence type="ECO:0000256" key="1">
    <source>
        <dbReference type="SAM" id="MobiDB-lite"/>
    </source>
</evidence>
<dbReference type="Proteomes" id="UP000622317">
    <property type="component" value="Unassembled WGS sequence"/>
</dbReference>
<feature type="region of interest" description="Disordered" evidence="1">
    <location>
        <begin position="732"/>
        <end position="814"/>
    </location>
</feature>
<organism evidence="2 3">
    <name type="scientific">Pelagicoccus enzymogenes</name>
    <dbReference type="NCBI Taxonomy" id="2773457"/>
    <lineage>
        <taxon>Bacteria</taxon>
        <taxon>Pseudomonadati</taxon>
        <taxon>Verrucomicrobiota</taxon>
        <taxon>Opitutia</taxon>
        <taxon>Puniceicoccales</taxon>
        <taxon>Pelagicoccaceae</taxon>
        <taxon>Pelagicoccus</taxon>
    </lineage>
</organism>
<feature type="compositionally biased region" description="Low complexity" evidence="1">
    <location>
        <begin position="213"/>
        <end position="231"/>
    </location>
</feature>
<feature type="region of interest" description="Disordered" evidence="1">
    <location>
        <begin position="1"/>
        <end position="43"/>
    </location>
</feature>
<feature type="compositionally biased region" description="Low complexity" evidence="1">
    <location>
        <begin position="408"/>
        <end position="432"/>
    </location>
</feature>
<sequence>MPIEPTSVSKPAVREVESSSASFGSWTSMQGSSTGGKDRPLNSLWEKAINGAQKLFGSDKSGSAALEEKGEKEESQDSNTGRNVGSELGVQSTPSFSGRRFGSFGGAAFGGNTFGSVATSRAAPEASVNEFQAGSSFDTPKAKGGNEFSQSERPAAEKGPAPSSESSSQGKAVSEDLAEDESTGKEKRMEAVPSKPAPKSTPAQALVSPPPVQGAAAQPAQAPGLQQEAQATVAQSAAVPATTQSPANPSGPVEKAQAPQQAAVPSAVAQPKSGNGNPNTQVPTEGGKTQLPSQAATQAQAAVTTNPAASKPAEAKAEAPATPVPSAKPLAVAKPEGEAVATPAADKTSKPEMSSVGSSKPEAPANKPVSETHVPAKETLGLSKDTPAAKEGLGFDVAKAKEAVSEAFAKTAAAKPSAPAAQSPAGSSQSAPQGVAVPLEAASKAPASEVAATPRLGEIAKAETKEFSNADMSKRDGLASAQQRGAGNSKAAVEASSQGKSNAQEGVVVDGRTGQATTSAKVTANQFARESVAAAATRAQPASGQARSAAAPTNSPATTAVGGVSGGAQTMANSLNAQGAQQGSSQNSDGDPAAKQDFAASLKQASASKSSDKPLDGGQSFDAKVEAAANRRTEAASKARQTSYVSKTAAEVKEVVATLTKSIDRLVTDKSGAMNLKLTFEGGGSLKLSISMEGGKVATSMQTDVVGLEAAIKANWGELANDWNQKGVKLSTPHFQNSEMGKDSSSSFENHSDFASKQDRQAEGRMGDGRGRGAKQASNPRGFADGSADQGEARGQGSEPRQQVVSDKELKAYA</sequence>
<feature type="compositionally biased region" description="Polar residues" evidence="1">
    <location>
        <begin position="274"/>
        <end position="283"/>
    </location>
</feature>
<feature type="region of interest" description="Disordered" evidence="1">
    <location>
        <begin position="408"/>
        <end position="619"/>
    </location>
</feature>
<reference evidence="2" key="1">
    <citation type="submission" date="2020-09" db="EMBL/GenBank/DDBJ databases">
        <title>Pelagicoccus enzymogenes sp. nov. with an EPS production, isolated from marine sediment.</title>
        <authorList>
            <person name="Feng X."/>
        </authorList>
    </citation>
    <scope>NUCLEOTIDE SEQUENCE</scope>
    <source>
        <strain evidence="2">NFK12</strain>
    </source>
</reference>
<comment type="caution">
    <text evidence="2">The sequence shown here is derived from an EMBL/GenBank/DDBJ whole genome shotgun (WGS) entry which is preliminary data.</text>
</comment>
<evidence type="ECO:0000313" key="3">
    <source>
        <dbReference type="Proteomes" id="UP000622317"/>
    </source>
</evidence>
<feature type="compositionally biased region" description="Basic and acidic residues" evidence="1">
    <location>
        <begin position="750"/>
        <end position="771"/>
    </location>
</feature>
<feature type="compositionally biased region" description="Low complexity" evidence="1">
    <location>
        <begin position="440"/>
        <end position="452"/>
    </location>
</feature>
<dbReference type="AlphaFoldDB" id="A0A927F5C6"/>
<feature type="compositionally biased region" description="Polar residues" evidence="1">
    <location>
        <begin position="495"/>
        <end position="504"/>
    </location>
</feature>
<evidence type="ECO:0008006" key="4">
    <source>
        <dbReference type="Google" id="ProtNLM"/>
    </source>
</evidence>
<feature type="compositionally biased region" description="Low complexity" evidence="1">
    <location>
        <begin position="528"/>
        <end position="539"/>
    </location>
</feature>
<proteinExistence type="predicted"/>
<dbReference type="InterPro" id="IPR038610">
    <property type="entry name" value="FliK-like_C_sf"/>
</dbReference>
<accession>A0A927F5C6</accession>
<feature type="compositionally biased region" description="Polar residues" evidence="1">
    <location>
        <begin position="18"/>
        <end position="32"/>
    </location>
</feature>
<name>A0A927F5C6_9BACT</name>
<dbReference type="EMBL" id="JACYFG010000006">
    <property type="protein sequence ID" value="MBD5778673.1"/>
    <property type="molecule type" value="Genomic_DNA"/>
</dbReference>
<evidence type="ECO:0000313" key="2">
    <source>
        <dbReference type="EMBL" id="MBD5778673.1"/>
    </source>
</evidence>
<feature type="compositionally biased region" description="Low complexity" evidence="1">
    <location>
        <begin position="599"/>
        <end position="609"/>
    </location>
</feature>
<protein>
    <recommendedName>
        <fullName evidence="4">Flagellar hook-length control protein FliK</fullName>
    </recommendedName>
</protein>
<feature type="compositionally biased region" description="Low complexity" evidence="1">
    <location>
        <begin position="255"/>
        <end position="273"/>
    </location>
</feature>
<feature type="compositionally biased region" description="Polar residues" evidence="1">
    <location>
        <begin position="514"/>
        <end position="526"/>
    </location>
</feature>
<feature type="compositionally biased region" description="Low complexity" evidence="1">
    <location>
        <begin position="546"/>
        <end position="562"/>
    </location>
</feature>
<feature type="compositionally biased region" description="Basic and acidic residues" evidence="1">
    <location>
        <begin position="458"/>
        <end position="477"/>
    </location>
</feature>
<dbReference type="Gene3D" id="3.30.750.140">
    <property type="match status" value="1"/>
</dbReference>
<feature type="compositionally biased region" description="Polar residues" evidence="1">
    <location>
        <begin position="733"/>
        <end position="749"/>
    </location>
</feature>
<feature type="compositionally biased region" description="Gly residues" evidence="1">
    <location>
        <begin position="103"/>
        <end position="113"/>
    </location>
</feature>
<feature type="compositionally biased region" description="Low complexity" evidence="1">
    <location>
        <begin position="294"/>
        <end position="312"/>
    </location>
</feature>
<keyword evidence="3" id="KW-1185">Reference proteome</keyword>
<feature type="compositionally biased region" description="Low complexity" evidence="1">
    <location>
        <begin position="92"/>
        <end position="102"/>
    </location>
</feature>
<feature type="compositionally biased region" description="Polar residues" evidence="1">
    <location>
        <begin position="129"/>
        <end position="138"/>
    </location>
</feature>
<dbReference type="RefSeq" id="WP_191615803.1">
    <property type="nucleotide sequence ID" value="NZ_JACYFG010000006.1"/>
</dbReference>
<feature type="compositionally biased region" description="Basic and acidic residues" evidence="1">
    <location>
        <begin position="66"/>
        <end position="75"/>
    </location>
</feature>
<gene>
    <name evidence="2" type="ORF">IEN85_04165</name>
</gene>